<name>A0A7C9BH43_9BACT</name>
<dbReference type="Gene3D" id="2.130.10.10">
    <property type="entry name" value="YVTN repeat-like/Quinoprotein amine dehydrogenase"/>
    <property type="match status" value="1"/>
</dbReference>
<evidence type="ECO:0000256" key="2">
    <source>
        <dbReference type="SAM" id="Phobius"/>
    </source>
</evidence>
<accession>A0A7C9BH43</accession>
<dbReference type="Gene3D" id="2.120.10.30">
    <property type="entry name" value="TolB, C-terminal domain"/>
    <property type="match status" value="1"/>
</dbReference>
<dbReference type="PANTHER" id="PTHR36842:SF1">
    <property type="entry name" value="PROTEIN TOLB"/>
    <property type="match status" value="1"/>
</dbReference>
<organism evidence="3 4">
    <name type="scientific">Salmonirosea aquatica</name>
    <dbReference type="NCBI Taxonomy" id="2654236"/>
    <lineage>
        <taxon>Bacteria</taxon>
        <taxon>Pseudomonadati</taxon>
        <taxon>Bacteroidota</taxon>
        <taxon>Cytophagia</taxon>
        <taxon>Cytophagales</taxon>
        <taxon>Spirosomataceae</taxon>
        <taxon>Salmonirosea</taxon>
    </lineage>
</organism>
<dbReference type="Proteomes" id="UP000479293">
    <property type="component" value="Unassembled WGS sequence"/>
</dbReference>
<proteinExistence type="inferred from homology"/>
<protein>
    <recommendedName>
        <fullName evidence="5">SGNH hydrolase-type esterase domain-containing protein</fullName>
    </recommendedName>
</protein>
<evidence type="ECO:0000313" key="4">
    <source>
        <dbReference type="Proteomes" id="UP000479293"/>
    </source>
</evidence>
<dbReference type="AlphaFoldDB" id="A0A7C9BH43"/>
<sequence>MRNPHRHISLLLTVLLLVNPVVIFLRWNSLVLSALFFVGIVLLTGMVTYGVPNLRVYYFNLVFLVGLFIQAETVFTFAYSDYIIRDLYDIERHYYFNKPLLRERFVDKEYAVDYVTNRQGYRIGAEDDPTAELEEADWLFLGDSYTQGAQVDYEDLYTSLLYKNFPDKIILNAGISGFGIADEYHYFVKAGRKLKAKKVFLQICNFNDFMKVEVRTSNPTDYLMNYSNLYRFLVYPIKFENPAELPLGRWTEPFYPGERQNADYNVFYKHQSAVKKKDLRNFELYLSKLNEAVTESGGELIVVQLPTKEQLHFRYFEEVVQAFKLDVAKLDMKLPDKFLRSLCEKYKIRHLNLFDEFSASEQELYYEFDEHLNAIGHKRVAEAITGFLKEVSGGVEYLSKANAGDRYPNFNSDGRLLCYQSIRDGNSELFLSDTNMENSVRLTYNRVDESHPAFYDQDTKLIFTEGDQEVGRTVISTIELNGLRRTRRSRNGFGAIAFPGGEKWLTYAQWQEGGDGRMTNPVIRLENLLTNHEISLTSAEYESWRPVCNGDKVVYISKRGRVFDLYMYDLKEKRESRLTSSGYDKWDPVFSPDGATVIYSGKKEGNWDLFSLSLNSGEIRQLTKTKGDEWDAVYSPDGQYVYYGGVYGLRNGIYRMKTPSVLERAGE</sequence>
<dbReference type="SUPFAM" id="SSF52266">
    <property type="entry name" value="SGNH hydrolase"/>
    <property type="match status" value="1"/>
</dbReference>
<dbReference type="InterPro" id="IPR011042">
    <property type="entry name" value="6-blade_b-propeller_TolB-like"/>
</dbReference>
<dbReference type="GO" id="GO:0016788">
    <property type="term" value="F:hydrolase activity, acting on ester bonds"/>
    <property type="evidence" value="ECO:0007669"/>
    <property type="project" value="UniProtKB-ARBA"/>
</dbReference>
<dbReference type="Gene3D" id="3.40.50.1110">
    <property type="entry name" value="SGNH hydrolase"/>
    <property type="match status" value="1"/>
</dbReference>
<evidence type="ECO:0000313" key="3">
    <source>
        <dbReference type="EMBL" id="MPR37438.1"/>
    </source>
</evidence>
<dbReference type="InterPro" id="IPR036514">
    <property type="entry name" value="SGNH_hydro_sf"/>
</dbReference>
<dbReference type="EMBL" id="WHLY01000004">
    <property type="protein sequence ID" value="MPR37438.1"/>
    <property type="molecule type" value="Genomic_DNA"/>
</dbReference>
<keyword evidence="4" id="KW-1185">Reference proteome</keyword>
<dbReference type="InterPro" id="IPR015943">
    <property type="entry name" value="WD40/YVTN_repeat-like_dom_sf"/>
</dbReference>
<evidence type="ECO:0008006" key="5">
    <source>
        <dbReference type="Google" id="ProtNLM"/>
    </source>
</evidence>
<keyword evidence="2" id="KW-0472">Membrane</keyword>
<feature type="transmembrane region" description="Helical" evidence="2">
    <location>
        <begin position="30"/>
        <end position="51"/>
    </location>
</feature>
<gene>
    <name evidence="3" type="ORF">GBK04_29950</name>
</gene>
<dbReference type="InterPro" id="IPR011659">
    <property type="entry name" value="WD40"/>
</dbReference>
<keyword evidence="2" id="KW-1133">Transmembrane helix</keyword>
<feature type="transmembrane region" description="Helical" evidence="2">
    <location>
        <begin position="58"/>
        <end position="79"/>
    </location>
</feature>
<reference evidence="3 4" key="1">
    <citation type="submission" date="2019-10" db="EMBL/GenBank/DDBJ databases">
        <title>Draft Genome Sequence of Cytophagaceae sp. SJW1-29.</title>
        <authorList>
            <person name="Choi A."/>
        </authorList>
    </citation>
    <scope>NUCLEOTIDE SEQUENCE [LARGE SCALE GENOMIC DNA]</scope>
    <source>
        <strain evidence="3 4">SJW1-29</strain>
    </source>
</reference>
<dbReference type="PANTHER" id="PTHR36842">
    <property type="entry name" value="PROTEIN TOLB HOMOLOG"/>
    <property type="match status" value="1"/>
</dbReference>
<comment type="caution">
    <text evidence="3">The sequence shown here is derived from an EMBL/GenBank/DDBJ whole genome shotgun (WGS) entry which is preliminary data.</text>
</comment>
<dbReference type="RefSeq" id="WP_152766929.1">
    <property type="nucleotide sequence ID" value="NZ_WHLY01000004.1"/>
</dbReference>
<evidence type="ECO:0000256" key="1">
    <source>
        <dbReference type="ARBA" id="ARBA00009820"/>
    </source>
</evidence>
<dbReference type="Pfam" id="PF07676">
    <property type="entry name" value="PD40"/>
    <property type="match status" value="2"/>
</dbReference>
<comment type="similarity">
    <text evidence="1">Belongs to the TolB family.</text>
</comment>
<dbReference type="SUPFAM" id="SSF69304">
    <property type="entry name" value="Tricorn protease N-terminal domain"/>
    <property type="match status" value="1"/>
</dbReference>
<keyword evidence="2" id="KW-0812">Transmembrane</keyword>